<dbReference type="GO" id="GO:0009086">
    <property type="term" value="P:methionine biosynthetic process"/>
    <property type="evidence" value="ECO:0007669"/>
    <property type="project" value="InterPro"/>
</dbReference>
<dbReference type="Gene3D" id="3.20.20.210">
    <property type="match status" value="1"/>
</dbReference>
<dbReference type="AlphaFoldDB" id="A0AA96J9G5"/>
<dbReference type="Proteomes" id="UP001304125">
    <property type="component" value="Chromosome"/>
</dbReference>
<organism evidence="3">
    <name type="scientific">Demequina capsici</name>
    <dbReference type="NCBI Taxonomy" id="3075620"/>
    <lineage>
        <taxon>Bacteria</taxon>
        <taxon>Bacillati</taxon>
        <taxon>Actinomycetota</taxon>
        <taxon>Actinomycetes</taxon>
        <taxon>Micrococcales</taxon>
        <taxon>Demequinaceae</taxon>
        <taxon>Demequina</taxon>
    </lineage>
</organism>
<protein>
    <submittedName>
        <fullName evidence="3">Cobalamin-independent methionine synthase II family protein</fullName>
    </submittedName>
</protein>
<dbReference type="CDD" id="cd03311">
    <property type="entry name" value="CIMS_C_terminal_like"/>
    <property type="match status" value="1"/>
</dbReference>
<dbReference type="Proteomes" id="UP001303408">
    <property type="component" value="Chromosome"/>
</dbReference>
<proteinExistence type="predicted"/>
<dbReference type="KEGG" id="dcp:RN607_09165"/>
<keyword evidence="4" id="KW-1185">Reference proteome</keyword>
<gene>
    <name evidence="2" type="ORF">RN606_08940</name>
    <name evidence="3" type="ORF">RN607_09165</name>
</gene>
<dbReference type="InterPro" id="IPR038071">
    <property type="entry name" value="UROD/MetE-like_sf"/>
</dbReference>
<evidence type="ECO:0000313" key="2">
    <source>
        <dbReference type="EMBL" id="WNM23493.1"/>
    </source>
</evidence>
<dbReference type="EMBL" id="CP134880">
    <property type="protein sequence ID" value="WNM26370.1"/>
    <property type="molecule type" value="Genomic_DNA"/>
</dbReference>
<accession>A0AA96J9G5</accession>
<dbReference type="GO" id="GO:0008270">
    <property type="term" value="F:zinc ion binding"/>
    <property type="evidence" value="ECO:0007669"/>
    <property type="project" value="InterPro"/>
</dbReference>
<dbReference type="EMBL" id="CP134879">
    <property type="protein sequence ID" value="WNM23493.1"/>
    <property type="molecule type" value="Genomic_DNA"/>
</dbReference>
<name>A0AA96J9G5_9MICO</name>
<dbReference type="InterPro" id="IPR002629">
    <property type="entry name" value="Met_Synth_C/arc"/>
</dbReference>
<sequence length="404" mass="44431">MSTQIQTTTAGSLPRTQKLAEANAVRPVAEDGFTFQTNDEFDALVEEAVTDVVKQQVDAGITVVGDGEFGKAMSPGHDFGAWWSYSFQRTGGLSLPPKDAPMPEPVRSSPGNVRLTSMADRRDWTRFAQAYFDPTAGVLFGETPYWPEVTGPLSYRGHDLVSADTRHLRAALEANGLQDGFITALAPGSAARIGNSYYATEEEHIWAWADVLREEYKAIIDAGLILQIDDPSLAESWDQINPEPSVADYRAFIQTRIDAINHAIEGLPEDRIRFHLCWGSWHGPHTTDLEFTHIVDKMLEINAGEYSFEAANARHEHEWKVWKDVQLPAGKKILPGVVGHSTNVVEHPDLVAERIVRFAELVGPDNVIAATDCGLGGRVHQQIAWAKLDSLGEGARRAADLLNG</sequence>
<dbReference type="Pfam" id="PF01717">
    <property type="entry name" value="Meth_synt_2"/>
    <property type="match status" value="1"/>
</dbReference>
<dbReference type="GO" id="GO:0003871">
    <property type="term" value="F:5-methyltetrahydropteroyltriglutamate-homocysteine S-methyltransferase activity"/>
    <property type="evidence" value="ECO:0007669"/>
    <property type="project" value="InterPro"/>
</dbReference>
<dbReference type="PANTHER" id="PTHR43844">
    <property type="entry name" value="METHIONINE SYNTHASE"/>
    <property type="match status" value="1"/>
</dbReference>
<dbReference type="PANTHER" id="PTHR43844:SF2">
    <property type="entry name" value="SYNTHASE, VITAMIN-B12 INDEPENDENT, PUTATIVE (AFU_ORTHOLOGUE AFUA_3G12060)-RELATED"/>
    <property type="match status" value="1"/>
</dbReference>
<evidence type="ECO:0000313" key="3">
    <source>
        <dbReference type="EMBL" id="WNM26370.1"/>
    </source>
</evidence>
<evidence type="ECO:0000259" key="1">
    <source>
        <dbReference type="Pfam" id="PF01717"/>
    </source>
</evidence>
<dbReference type="RefSeq" id="WP_313496441.1">
    <property type="nucleotide sequence ID" value="NZ_CP134879.1"/>
</dbReference>
<dbReference type="SUPFAM" id="SSF51726">
    <property type="entry name" value="UROD/MetE-like"/>
    <property type="match status" value="1"/>
</dbReference>
<feature type="domain" description="Cobalamin-independent methionine synthase MetE C-terminal/archaeal" evidence="1">
    <location>
        <begin position="179"/>
        <end position="388"/>
    </location>
</feature>
<evidence type="ECO:0000313" key="4">
    <source>
        <dbReference type="Proteomes" id="UP001304125"/>
    </source>
</evidence>
<accession>A0AA96F406</accession>
<reference evidence="3 4" key="1">
    <citation type="submission" date="2023-09" db="EMBL/GenBank/DDBJ databases">
        <title>Demequina sp. a novel bacteria isolated from Capsicum annuum.</title>
        <authorList>
            <person name="Humaira Z."/>
            <person name="Lee J."/>
            <person name="Cho D."/>
        </authorList>
    </citation>
    <scope>NUCLEOTIDE SEQUENCE</scope>
    <source>
        <strain evidence="2 4">OYTSA14</strain>
        <strain evidence="3">PMTSA13</strain>
    </source>
</reference>